<evidence type="ECO:0000256" key="3">
    <source>
        <dbReference type="ARBA" id="ARBA00023143"/>
    </source>
</evidence>
<dbReference type="InterPro" id="IPR053967">
    <property type="entry name" value="LlgE_F_G-like_D1"/>
</dbReference>
<evidence type="ECO:0000256" key="4">
    <source>
        <dbReference type="RuleBase" id="RU362116"/>
    </source>
</evidence>
<evidence type="ECO:0000256" key="1">
    <source>
        <dbReference type="ARBA" id="ARBA00004117"/>
    </source>
</evidence>
<protein>
    <recommendedName>
        <fullName evidence="4">Flagellar hook protein FlgE</fullName>
    </recommendedName>
</protein>
<dbReference type="InterPro" id="IPR019776">
    <property type="entry name" value="Flagellar_basal_body_rod_CS"/>
</dbReference>
<dbReference type="EMBL" id="SGXD01000001">
    <property type="protein sequence ID" value="RZS91424.1"/>
    <property type="molecule type" value="Genomic_DNA"/>
</dbReference>
<dbReference type="PROSITE" id="PS00588">
    <property type="entry name" value="FLAGELLA_BB_ROD"/>
    <property type="match status" value="1"/>
</dbReference>
<dbReference type="GO" id="GO:0005829">
    <property type="term" value="C:cytosol"/>
    <property type="evidence" value="ECO:0007669"/>
    <property type="project" value="TreeGrafter"/>
</dbReference>
<dbReference type="GO" id="GO:0009424">
    <property type="term" value="C:bacterial-type flagellum hook"/>
    <property type="evidence" value="ECO:0007669"/>
    <property type="project" value="TreeGrafter"/>
</dbReference>
<dbReference type="Gene3D" id="2.60.98.20">
    <property type="entry name" value="Flagellar hook protein FlgE"/>
    <property type="match status" value="1"/>
</dbReference>
<dbReference type="NCBIfam" id="TIGR03506">
    <property type="entry name" value="FlgEFG_subfam"/>
    <property type="match status" value="1"/>
</dbReference>
<sequence length="432" mass="43719">MLRSLFTGISGLKAHQTMLDVVGNNIANVNTAGYKSSSAVFEDTMSQMLRAAGAPQGTSGGTNPAQVGLGVRVAGISTNFSQGSTQSTGRSTDLSISGDGFFVTKQGGEDLYTRAGSFNFDANGNLVTNGGAFVQGWTADATGKVDPNGPVGNIAIPTGTLLAPSETLHTGFKGNLVAGAGATPVTARQTFYDPQGVAHDVVYTLTKATATSTPAAPAASTGNDGWNVAVTIDGNAVAGSNLSQQQLQFSNTTGQLASPAATGTPAKAAFTLTVPWGSGSATPPTNVVSIDVTNVREFGGDGTFEATQPDGSTSGTLSGFNINPDGTVIGVFSNGLKQPLAKIALANFNNPPGLEKVGSTAFRSTVNSGLPELGSAGAGGRGALQSNTLEMSNVDLATEFTGLIIAQRGFQANSKVITTSDDILQQLVNMKQ</sequence>
<reference evidence="8 9" key="1">
    <citation type="submission" date="2019-02" db="EMBL/GenBank/DDBJ databases">
        <title>Genomic Encyclopedia of Type Strains, Phase IV (KMG-IV): sequencing the most valuable type-strain genomes for metagenomic binning, comparative biology and taxonomic classification.</title>
        <authorList>
            <person name="Goeker M."/>
        </authorList>
    </citation>
    <scope>NUCLEOTIDE SEQUENCE [LARGE SCALE GENOMIC DNA]</scope>
    <source>
        <strain evidence="8 9">DSM 45622</strain>
    </source>
</reference>
<accession>A0A4Q7NW75</accession>
<keyword evidence="3 4" id="KW-0975">Bacterial flagellum</keyword>
<dbReference type="Pfam" id="PF00460">
    <property type="entry name" value="Flg_bb_rod"/>
    <property type="match status" value="1"/>
</dbReference>
<organism evidence="8 9">
    <name type="scientific">Motilibacter rhizosphaerae</name>
    <dbReference type="NCBI Taxonomy" id="598652"/>
    <lineage>
        <taxon>Bacteria</taxon>
        <taxon>Bacillati</taxon>
        <taxon>Actinomycetota</taxon>
        <taxon>Actinomycetes</taxon>
        <taxon>Motilibacterales</taxon>
        <taxon>Motilibacteraceae</taxon>
        <taxon>Motilibacter</taxon>
    </lineage>
</organism>
<name>A0A4Q7NW75_9ACTN</name>
<comment type="similarity">
    <text evidence="2 4">Belongs to the flagella basal body rod proteins family.</text>
</comment>
<feature type="domain" description="Flagellar basal body rod protein N-terminal" evidence="5">
    <location>
        <begin position="7"/>
        <end position="35"/>
    </location>
</feature>
<dbReference type="Pfam" id="PF06429">
    <property type="entry name" value="Flg_bbr_C"/>
    <property type="match status" value="1"/>
</dbReference>
<dbReference type="AlphaFoldDB" id="A0A4Q7NW75"/>
<dbReference type="InterPro" id="IPR001444">
    <property type="entry name" value="Flag_bb_rod_N"/>
</dbReference>
<dbReference type="OrthoDB" id="9804559at2"/>
<evidence type="ECO:0000313" key="8">
    <source>
        <dbReference type="EMBL" id="RZS91424.1"/>
    </source>
</evidence>
<dbReference type="InterPro" id="IPR037058">
    <property type="entry name" value="Falgellar_hook_FlgE_sf"/>
</dbReference>
<dbReference type="Proteomes" id="UP000293638">
    <property type="component" value="Unassembled WGS sequence"/>
</dbReference>
<dbReference type="InterPro" id="IPR010930">
    <property type="entry name" value="Flg_bb/hook_C_dom"/>
</dbReference>
<keyword evidence="9" id="KW-1185">Reference proteome</keyword>
<keyword evidence="8" id="KW-0282">Flagellum</keyword>
<comment type="caution">
    <text evidence="8">The sequence shown here is derived from an EMBL/GenBank/DDBJ whole genome shotgun (WGS) entry which is preliminary data.</text>
</comment>
<dbReference type="InterPro" id="IPR037925">
    <property type="entry name" value="FlgE/F/G-like"/>
</dbReference>
<evidence type="ECO:0000256" key="2">
    <source>
        <dbReference type="ARBA" id="ARBA00009677"/>
    </source>
</evidence>
<comment type="subcellular location">
    <subcellularLocation>
        <location evidence="1 4">Bacterial flagellum basal body</location>
    </subcellularLocation>
</comment>
<comment type="function">
    <text evidence="4">A flexible structure which links the flagellar filament to the drive apparatus in the basal body.</text>
</comment>
<evidence type="ECO:0000259" key="5">
    <source>
        <dbReference type="Pfam" id="PF00460"/>
    </source>
</evidence>
<dbReference type="RefSeq" id="WP_130491499.1">
    <property type="nucleotide sequence ID" value="NZ_SGXD01000001.1"/>
</dbReference>
<dbReference type="PANTHER" id="PTHR30435:SF1">
    <property type="entry name" value="FLAGELLAR HOOK PROTEIN FLGE"/>
    <property type="match status" value="1"/>
</dbReference>
<gene>
    <name evidence="8" type="ORF">EV189_0665</name>
</gene>
<feature type="domain" description="Flagellar hook protein FlgE/F/G-like D1" evidence="7">
    <location>
        <begin position="96"/>
        <end position="159"/>
    </location>
</feature>
<keyword evidence="8" id="KW-0966">Cell projection</keyword>
<evidence type="ECO:0000259" key="7">
    <source>
        <dbReference type="Pfam" id="PF22692"/>
    </source>
</evidence>
<proteinExistence type="inferred from homology"/>
<dbReference type="GO" id="GO:0009425">
    <property type="term" value="C:bacterial-type flagellum basal body"/>
    <property type="evidence" value="ECO:0007669"/>
    <property type="project" value="UniProtKB-SubCell"/>
</dbReference>
<dbReference type="InterPro" id="IPR020013">
    <property type="entry name" value="Flagellar_FlgE/F/G"/>
</dbReference>
<dbReference type="Pfam" id="PF22692">
    <property type="entry name" value="LlgE_F_G_D1"/>
    <property type="match status" value="1"/>
</dbReference>
<dbReference type="PANTHER" id="PTHR30435">
    <property type="entry name" value="FLAGELLAR PROTEIN"/>
    <property type="match status" value="1"/>
</dbReference>
<evidence type="ECO:0000313" key="9">
    <source>
        <dbReference type="Proteomes" id="UP000293638"/>
    </source>
</evidence>
<evidence type="ECO:0000259" key="6">
    <source>
        <dbReference type="Pfam" id="PF06429"/>
    </source>
</evidence>
<dbReference type="GO" id="GO:0071978">
    <property type="term" value="P:bacterial-type flagellum-dependent swarming motility"/>
    <property type="evidence" value="ECO:0007669"/>
    <property type="project" value="TreeGrafter"/>
</dbReference>
<keyword evidence="8" id="KW-0969">Cilium</keyword>
<feature type="domain" description="Flagellar basal-body/hook protein C-terminal" evidence="6">
    <location>
        <begin position="385"/>
        <end position="430"/>
    </location>
</feature>
<dbReference type="SUPFAM" id="SSF117143">
    <property type="entry name" value="Flagellar hook protein flgE"/>
    <property type="match status" value="1"/>
</dbReference>